<reference evidence="5 6" key="1">
    <citation type="submission" date="2018-03" db="EMBL/GenBank/DDBJ databases">
        <title>The ancient ancestry and fast evolution of plastids.</title>
        <authorList>
            <person name="Moore K.R."/>
            <person name="Magnabosco C."/>
            <person name="Momper L."/>
            <person name="Gold D.A."/>
            <person name="Bosak T."/>
            <person name="Fournier G.P."/>
        </authorList>
    </citation>
    <scope>NUCLEOTIDE SEQUENCE [LARGE SCALE GENOMIC DNA]</scope>
    <source>
        <strain evidence="5 6">CCALA 037</strain>
    </source>
</reference>
<organism evidence="5 6">
    <name type="scientific">Chamaesiphon polymorphus CCALA 037</name>
    <dbReference type="NCBI Taxonomy" id="2107692"/>
    <lineage>
        <taxon>Bacteria</taxon>
        <taxon>Bacillati</taxon>
        <taxon>Cyanobacteriota</taxon>
        <taxon>Cyanophyceae</taxon>
        <taxon>Gomontiellales</taxon>
        <taxon>Chamaesiphonaceae</taxon>
        <taxon>Chamaesiphon</taxon>
    </lineage>
</organism>
<keyword evidence="3 5" id="KW-0808">Transferase</keyword>
<dbReference type="InterPro" id="IPR001296">
    <property type="entry name" value="Glyco_trans_1"/>
</dbReference>
<evidence type="ECO:0000256" key="2">
    <source>
        <dbReference type="ARBA" id="ARBA00022676"/>
    </source>
</evidence>
<comment type="caution">
    <text evidence="5">The sequence shown here is derived from an EMBL/GenBank/DDBJ whole genome shotgun (WGS) entry which is preliminary data.</text>
</comment>
<dbReference type="RefSeq" id="WP_106300085.1">
    <property type="nucleotide sequence ID" value="NZ_PVWO01000018.1"/>
</dbReference>
<evidence type="ECO:0000313" key="6">
    <source>
        <dbReference type="Proteomes" id="UP000238937"/>
    </source>
</evidence>
<feature type="domain" description="Glycosyl transferase family 1" evidence="4">
    <location>
        <begin position="225"/>
        <end position="383"/>
    </location>
</feature>
<dbReference type="OrthoDB" id="5416057at2"/>
<evidence type="ECO:0000256" key="3">
    <source>
        <dbReference type="ARBA" id="ARBA00022679"/>
    </source>
</evidence>
<dbReference type="PANTHER" id="PTHR12526:SF640">
    <property type="entry name" value="COLANIC ACID BIOSYNTHESIS GLYCOSYLTRANSFERASE WCAL-RELATED"/>
    <property type="match status" value="1"/>
</dbReference>
<dbReference type="GO" id="GO:0016757">
    <property type="term" value="F:glycosyltransferase activity"/>
    <property type="evidence" value="ECO:0007669"/>
    <property type="project" value="UniProtKB-KW"/>
</dbReference>
<dbReference type="PANTHER" id="PTHR12526">
    <property type="entry name" value="GLYCOSYLTRANSFERASE"/>
    <property type="match status" value="1"/>
</dbReference>
<keyword evidence="6" id="KW-1185">Reference proteome</keyword>
<proteinExistence type="inferred from homology"/>
<dbReference type="Pfam" id="PF00534">
    <property type="entry name" value="Glycos_transf_1"/>
    <property type="match status" value="1"/>
</dbReference>
<dbReference type="SUPFAM" id="SSF53756">
    <property type="entry name" value="UDP-Glycosyltransferase/glycogen phosphorylase"/>
    <property type="match status" value="1"/>
</dbReference>
<keyword evidence="2" id="KW-0328">Glycosyltransferase</keyword>
<protein>
    <submittedName>
        <fullName evidence="5">Colanic acid biosynthesis glycosyltransferase WcaL</fullName>
    </submittedName>
</protein>
<name>A0A2T1GME4_9CYAN</name>
<evidence type="ECO:0000256" key="1">
    <source>
        <dbReference type="ARBA" id="ARBA00009481"/>
    </source>
</evidence>
<accession>A0A2T1GME4</accession>
<dbReference type="EMBL" id="PVWO01000018">
    <property type="protein sequence ID" value="PSB58980.1"/>
    <property type="molecule type" value="Genomic_DNA"/>
</dbReference>
<gene>
    <name evidence="5" type="ORF">C7B77_02745</name>
</gene>
<sequence>MKIAFIVGQFPALSVTFILNQITGLIDRGHEVDIYADERGESEKLHPSIEAYRLLDRTYYLPRVPTNLATRALNGVGLLAYILLRDPEVAWRSLNAFKYGKQAISLWLLYTGIPSFKKSYDIIHCQFGTQSYRGISFKTINSPKAKLIVNFRGHDISSFVQEKGDKIYDEVFKISDFFLVNCDFFRQKAIKLGCDSDKIVVHRSGLDCSKFIFTPRYPSPDGWVRVVTTGRLVDKKGIEYAIRAVAKQALDRHKVEYTIIGDGPLKEKFQNLIQELNISHFVKLVGWKNEREIIEILNRSHIFIAPSVTAQNGDRDAPTNVLKEAMAMGLPVISTVHGGIPELVEDGVSGFLVPERDVEALAEKLGYLIEHPEVWATMGQAGRDYVEKHYNLTHLNDRLIELYQQLLNSDKLNSDASVDRKSIDYINNH</sequence>
<comment type="similarity">
    <text evidence="1">Belongs to the glycosyltransferase group 1 family. Glycosyltransferase 4 subfamily.</text>
</comment>
<evidence type="ECO:0000259" key="4">
    <source>
        <dbReference type="Pfam" id="PF00534"/>
    </source>
</evidence>
<dbReference type="Gene3D" id="3.40.50.2000">
    <property type="entry name" value="Glycogen Phosphorylase B"/>
    <property type="match status" value="2"/>
</dbReference>
<dbReference type="AlphaFoldDB" id="A0A2T1GME4"/>
<evidence type="ECO:0000313" key="5">
    <source>
        <dbReference type="EMBL" id="PSB58980.1"/>
    </source>
</evidence>
<dbReference type="Proteomes" id="UP000238937">
    <property type="component" value="Unassembled WGS sequence"/>
</dbReference>